<reference evidence="2" key="1">
    <citation type="journal article" date="2021" name="PeerJ">
        <title>Extensive microbial diversity within the chicken gut microbiome revealed by metagenomics and culture.</title>
        <authorList>
            <person name="Gilroy R."/>
            <person name="Ravi A."/>
            <person name="Getino M."/>
            <person name="Pursley I."/>
            <person name="Horton D.L."/>
            <person name="Alikhan N.F."/>
            <person name="Baker D."/>
            <person name="Gharbi K."/>
            <person name="Hall N."/>
            <person name="Watson M."/>
            <person name="Adriaenssens E.M."/>
            <person name="Foster-Nyarko E."/>
            <person name="Jarju S."/>
            <person name="Secka A."/>
            <person name="Antonio M."/>
            <person name="Oren A."/>
            <person name="Chaudhuri R.R."/>
            <person name="La Ragione R."/>
            <person name="Hildebrand F."/>
            <person name="Pallen M.J."/>
        </authorList>
    </citation>
    <scope>NUCLEOTIDE SEQUENCE</scope>
    <source>
        <strain evidence="2">CHK193-16274</strain>
    </source>
</reference>
<sequence length="52" mass="5674">MNGDSMKELPISIQKETNGGFALPFIITIAAVVAGLNTARLIKTHYSITRNR</sequence>
<evidence type="ECO:0000313" key="3">
    <source>
        <dbReference type="Proteomes" id="UP000749320"/>
    </source>
</evidence>
<dbReference type="EMBL" id="DYWV01000350">
    <property type="protein sequence ID" value="HJF41269.1"/>
    <property type="molecule type" value="Genomic_DNA"/>
</dbReference>
<dbReference type="Proteomes" id="UP000749320">
    <property type="component" value="Unassembled WGS sequence"/>
</dbReference>
<gene>
    <name evidence="2" type="ORF">K8V91_10115</name>
</gene>
<reference evidence="2" key="2">
    <citation type="submission" date="2021-09" db="EMBL/GenBank/DDBJ databases">
        <authorList>
            <person name="Gilroy R."/>
        </authorList>
    </citation>
    <scope>NUCLEOTIDE SEQUENCE</scope>
    <source>
        <strain evidence="2">CHK193-16274</strain>
    </source>
</reference>
<feature type="transmembrane region" description="Helical" evidence="1">
    <location>
        <begin position="20"/>
        <end position="42"/>
    </location>
</feature>
<accession>A0A921GCY2</accession>
<dbReference type="RefSeq" id="WP_303194861.1">
    <property type="nucleotide sequence ID" value="NZ_CAUGOO010000030.1"/>
</dbReference>
<name>A0A921GCY2_9FIRM</name>
<evidence type="ECO:0000313" key="2">
    <source>
        <dbReference type="EMBL" id="HJF41269.1"/>
    </source>
</evidence>
<evidence type="ECO:0000256" key="1">
    <source>
        <dbReference type="SAM" id="Phobius"/>
    </source>
</evidence>
<proteinExistence type="predicted"/>
<comment type="caution">
    <text evidence="2">The sequence shown here is derived from an EMBL/GenBank/DDBJ whole genome shotgun (WGS) entry which is preliminary data.</text>
</comment>
<keyword evidence="1" id="KW-1133">Transmembrane helix</keyword>
<dbReference type="AlphaFoldDB" id="A0A921GCY2"/>
<protein>
    <submittedName>
        <fullName evidence="2">Uncharacterized protein</fullName>
    </submittedName>
</protein>
<keyword evidence="1" id="KW-0472">Membrane</keyword>
<keyword evidence="1" id="KW-0812">Transmembrane</keyword>
<organism evidence="2 3">
    <name type="scientific">Thomasclavelia spiroformis</name>
    <dbReference type="NCBI Taxonomy" id="29348"/>
    <lineage>
        <taxon>Bacteria</taxon>
        <taxon>Bacillati</taxon>
        <taxon>Bacillota</taxon>
        <taxon>Erysipelotrichia</taxon>
        <taxon>Erysipelotrichales</taxon>
        <taxon>Coprobacillaceae</taxon>
        <taxon>Thomasclavelia</taxon>
    </lineage>
</organism>